<dbReference type="Gene3D" id="3.90.226.10">
    <property type="entry name" value="2-enoyl-CoA Hydratase, Chain A, domain 1"/>
    <property type="match status" value="1"/>
</dbReference>
<evidence type="ECO:0000256" key="1">
    <source>
        <dbReference type="ARBA" id="ARBA00007039"/>
    </source>
</evidence>
<sequence length="726" mass="79522">MPKPTDKRWYTLTNEADDKPAQLYIHGIIGSYDIAAIDLIAALQAIGTKDINVRIHTRGGGVYEGIAVHNALKAHKGKTTGVVDGLVASIGTYVLSACDVRQMPSNTTMMIHNPQIGAWGEDDDLEAALQQWKNSRELISQEYVERSGSKKTLEDFLEAMKKETWFTAEKALEWGLVDEVIDPVDLTNCFTEDDIQDISNYKNVPDSLINGFNLQPVKGSKREPTKQAADADPNHLQNHLDEQVSDMPKPLTPEELQNAVKAENKRQQDIRALCVKHNVGDELANKLLEDTECSVEQASSQILLNMGNEKENLRNLCKTLNLSDELTNQVLNNPNITIETASEQLLNALGDHSSSGTKANLTATHLHIGNGDHVKEELQNALNARAGVAELDKQNSFGHESLLNMARASLGVNAGTGLTKNELVNRAFNSGDFGDIITESIRTVMRDETKVRAPLWRELANVENLSDFRETELVMVNDAPDLMAIGEDGEYKSALLKGSGERIQLATFGRAIQFTRQAIINDEIGLIAKVPRKFMQAGYRLSDKLMFNSILSGKMGDGKSVFQAAPSADKWGNLVANIPANDYAALIMALHKVFATATSVPFGGEKDGGGDALDLRGEFLIAHPDHASMLEAVLNTASKPDSFNPAYKKFNKVIETARLTDVNGAIALTSKDFDSVVMGFLDGQQDPWLETGDGWTSDGAKFRITYDISSKVVDRRGIAKATFKQS</sequence>
<keyword evidence="3 7" id="KW-0645">Protease</keyword>
<evidence type="ECO:0000313" key="8">
    <source>
        <dbReference type="Proteomes" id="UP000078309"/>
    </source>
</evidence>
<reference evidence="7 8" key="1">
    <citation type="journal article" date="2017" name="J. Fish Dis.">
        <title>Comparative assessment of Vibrio virulence in marine fish larvae.</title>
        <authorList>
            <person name="Ronneseth A."/>
            <person name="Castillo D."/>
            <person name="D'Alvise P."/>
            <person name="Tonnesen O."/>
            <person name="Haugland G."/>
            <person name="Grotkjaer T."/>
            <person name="Engell-Sorensen K."/>
            <person name="Norremark L."/>
            <person name="Bergh O."/>
            <person name="Wergeland H.I."/>
            <person name="Gram L."/>
        </authorList>
    </citation>
    <scope>NUCLEOTIDE SEQUENCE [LARGE SCALE GENOMIC DNA]</scope>
    <source>
        <strain evidence="7 8">90-11-286</strain>
    </source>
</reference>
<evidence type="ECO:0000256" key="5">
    <source>
        <dbReference type="ARBA" id="ARBA00022825"/>
    </source>
</evidence>
<comment type="caution">
    <text evidence="7">The sequence shown here is derived from an EMBL/GenBank/DDBJ whole genome shotgun (WGS) entry which is preliminary data.</text>
</comment>
<dbReference type="PANTHER" id="PTHR10381">
    <property type="entry name" value="ATP-DEPENDENT CLP PROTEASE PROTEOLYTIC SUBUNIT"/>
    <property type="match status" value="1"/>
</dbReference>
<dbReference type="GO" id="GO:0008236">
    <property type="term" value="F:serine-type peptidase activity"/>
    <property type="evidence" value="ECO:0007669"/>
    <property type="project" value="UniProtKB-KW"/>
</dbReference>
<dbReference type="Proteomes" id="UP000078309">
    <property type="component" value="Unassembled WGS sequence"/>
</dbReference>
<dbReference type="PRINTS" id="PR00127">
    <property type="entry name" value="CLPPROTEASEP"/>
</dbReference>
<dbReference type="EMBL" id="JAHGUI010000071">
    <property type="protein sequence ID" value="MBT2920160.1"/>
    <property type="molecule type" value="Genomic_DNA"/>
</dbReference>
<dbReference type="PANTHER" id="PTHR10381:SF70">
    <property type="entry name" value="ATP-DEPENDENT CLP PROTEASE PROTEOLYTIC SUBUNIT"/>
    <property type="match status" value="1"/>
</dbReference>
<evidence type="ECO:0000256" key="6">
    <source>
        <dbReference type="RuleBase" id="RU003567"/>
    </source>
</evidence>
<dbReference type="NCBIfam" id="NF045542">
    <property type="entry name" value="Clp_rel_HeadMat"/>
    <property type="match status" value="1"/>
</dbReference>
<dbReference type="RefSeq" id="WP_017042803.1">
    <property type="nucleotide sequence ID" value="NZ_JAHGUI010000071.1"/>
</dbReference>
<dbReference type="InterPro" id="IPR029045">
    <property type="entry name" value="ClpP/crotonase-like_dom_sf"/>
</dbReference>
<keyword evidence="5" id="KW-0720">Serine protease</keyword>
<dbReference type="SUPFAM" id="SSF52096">
    <property type="entry name" value="ClpP/crotonase"/>
    <property type="match status" value="1"/>
</dbReference>
<dbReference type="Pfam" id="PF25209">
    <property type="entry name" value="Phage_capsid_4"/>
    <property type="match status" value="1"/>
</dbReference>
<accession>A0ABD4QYR4</accession>
<dbReference type="CDD" id="cd07016">
    <property type="entry name" value="S14_ClpP_1"/>
    <property type="match status" value="1"/>
</dbReference>
<comment type="similarity">
    <text evidence="1 6">Belongs to the peptidase S14 family.</text>
</comment>
<keyword evidence="2" id="KW-0963">Cytoplasm</keyword>
<keyword evidence="4" id="KW-0378">Hydrolase</keyword>
<proteinExistence type="inferred from homology"/>
<evidence type="ECO:0000256" key="2">
    <source>
        <dbReference type="ARBA" id="ARBA00022490"/>
    </source>
</evidence>
<evidence type="ECO:0000256" key="4">
    <source>
        <dbReference type="ARBA" id="ARBA00022801"/>
    </source>
</evidence>
<dbReference type="InterPro" id="IPR001907">
    <property type="entry name" value="ClpP"/>
</dbReference>
<protein>
    <recommendedName>
        <fullName evidence="6">ATP-dependent Clp protease proteolytic subunit</fullName>
    </recommendedName>
</protein>
<evidence type="ECO:0000313" key="7">
    <source>
        <dbReference type="EMBL" id="MBT2920160.1"/>
    </source>
</evidence>
<dbReference type="Pfam" id="PF00574">
    <property type="entry name" value="CLP_protease"/>
    <property type="match status" value="1"/>
</dbReference>
<dbReference type="AlphaFoldDB" id="A0ABD4QYR4"/>
<evidence type="ECO:0000256" key="3">
    <source>
        <dbReference type="ARBA" id="ARBA00022670"/>
    </source>
</evidence>
<dbReference type="GO" id="GO:0006508">
    <property type="term" value="P:proteolysis"/>
    <property type="evidence" value="ECO:0007669"/>
    <property type="project" value="UniProtKB-KW"/>
</dbReference>
<organism evidence="7 8">
    <name type="scientific">Vibrio anguillarum</name>
    <name type="common">Listonella anguillarum</name>
    <dbReference type="NCBI Taxonomy" id="55601"/>
    <lineage>
        <taxon>Bacteria</taxon>
        <taxon>Pseudomonadati</taxon>
        <taxon>Pseudomonadota</taxon>
        <taxon>Gammaproteobacteria</taxon>
        <taxon>Vibrionales</taxon>
        <taxon>Vibrionaceae</taxon>
        <taxon>Vibrio</taxon>
    </lineage>
</organism>
<gene>
    <name evidence="7" type="ORF">PL14_15905</name>
</gene>
<dbReference type="InterPro" id="IPR023562">
    <property type="entry name" value="ClpP/TepA"/>
</dbReference>
<name>A0ABD4QYR4_VIBAN</name>